<feature type="region of interest" description="Disordered" evidence="8">
    <location>
        <begin position="1"/>
        <end position="22"/>
    </location>
</feature>
<evidence type="ECO:0000256" key="3">
    <source>
        <dbReference type="ARBA" id="ARBA00022927"/>
    </source>
</evidence>
<accession>A0A9X1QRY1</accession>
<dbReference type="Proteomes" id="UP001139336">
    <property type="component" value="Unassembled WGS sequence"/>
</dbReference>
<dbReference type="RefSeq" id="WP_236118442.1">
    <property type="nucleotide sequence ID" value="NZ_JAKGSI010000002.1"/>
</dbReference>
<evidence type="ECO:0000256" key="7">
    <source>
        <dbReference type="HAMAP-Rule" id="MF_00902"/>
    </source>
</evidence>
<dbReference type="PANTHER" id="PTHR30371">
    <property type="entry name" value="SEC-INDEPENDENT PROTEIN TRANSLOCASE PROTEIN TATC"/>
    <property type="match status" value="1"/>
</dbReference>
<evidence type="ECO:0000256" key="5">
    <source>
        <dbReference type="ARBA" id="ARBA00023010"/>
    </source>
</evidence>
<dbReference type="EMBL" id="JAKGSI010000002">
    <property type="protein sequence ID" value="MCF4006658.1"/>
    <property type="molecule type" value="Genomic_DNA"/>
</dbReference>
<comment type="function">
    <text evidence="7">Part of the twin-arginine translocation (Tat) system that transports large folded proteins containing a characteristic twin-arginine motif in their signal peptide across membranes. Together with TatB, TatC is part of a receptor directly interacting with Tat signal peptides.</text>
</comment>
<feature type="transmembrane region" description="Helical" evidence="7">
    <location>
        <begin position="234"/>
        <end position="251"/>
    </location>
</feature>
<name>A0A9X1QRY1_9CORY</name>
<feature type="compositionally biased region" description="Polar residues" evidence="8">
    <location>
        <begin position="318"/>
        <end position="341"/>
    </location>
</feature>
<keyword evidence="7" id="KW-0813">Transport</keyword>
<keyword evidence="2 7" id="KW-0812">Transmembrane</keyword>
<dbReference type="GO" id="GO:0043953">
    <property type="term" value="P:protein transport by the Tat complex"/>
    <property type="evidence" value="ECO:0007669"/>
    <property type="project" value="UniProtKB-UniRule"/>
</dbReference>
<comment type="caution">
    <text evidence="9">The sequence shown here is derived from an EMBL/GenBank/DDBJ whole genome shotgun (WGS) entry which is preliminary data.</text>
</comment>
<feature type="region of interest" description="Disordered" evidence="8">
    <location>
        <begin position="285"/>
        <end position="341"/>
    </location>
</feature>
<dbReference type="Pfam" id="PF00902">
    <property type="entry name" value="TatC"/>
    <property type="match status" value="1"/>
</dbReference>
<protein>
    <recommendedName>
        <fullName evidence="7">Sec-independent protein translocase protein TatC</fullName>
    </recommendedName>
</protein>
<dbReference type="AlphaFoldDB" id="A0A9X1QRY1"/>
<keyword evidence="10" id="KW-1185">Reference proteome</keyword>
<evidence type="ECO:0000256" key="6">
    <source>
        <dbReference type="ARBA" id="ARBA00023136"/>
    </source>
</evidence>
<keyword evidence="7" id="KW-1003">Cell membrane</keyword>
<feature type="transmembrane region" description="Helical" evidence="7">
    <location>
        <begin position="149"/>
        <end position="175"/>
    </location>
</feature>
<comment type="subunit">
    <text evidence="7">The Tat system comprises two distinct complexes: a TatABC complex, containing multiple copies of TatA, TatB and TatC subunits, and a separate TatA complex, containing only TatA subunits. Substrates initially bind to the TatABC complex, which probably triggers association of the separate TatA complex to form the active translocon.</text>
</comment>
<sequence>MSTPARASRSRTRRRRRKDNPDGTMTLVEHLMELRHRVIVSLIALALGTIVGFIWYQHGFSLSVRGYELTVKSLGDILRGPYCSLPPDKRASFTADGECRLLATSPFEMLILRIKVGAVAGCIFSCPVWLYQLWAFITPGLHKKERRFTLIFVSIAVLLFLLGAVLSYVILSVGLEFLLSMGDQYQSAALTGETYFYYVIILLLVFGVSFELPLIIGALNIMGILPYSAVKNKRRIIIVCLAVLAAVVTPGQEPTSMIALTACLSLLTEISFQFCRINDKRRGEERPEWMDLDDEESSPLNESPSPISQPQAVARPGSISSPKSTGKNYGSSSGTDFSDVL</sequence>
<feature type="transmembrane region" description="Helical" evidence="7">
    <location>
        <begin position="195"/>
        <end position="222"/>
    </location>
</feature>
<comment type="caution">
    <text evidence="7">Lacks conserved residue(s) required for the propagation of feature annotation.</text>
</comment>
<feature type="compositionally biased region" description="Basic residues" evidence="8">
    <location>
        <begin position="8"/>
        <end position="18"/>
    </location>
</feature>
<feature type="transmembrane region" description="Helical" evidence="7">
    <location>
        <begin position="116"/>
        <end position="137"/>
    </location>
</feature>
<feature type="transmembrane region" description="Helical" evidence="7">
    <location>
        <begin position="38"/>
        <end position="56"/>
    </location>
</feature>
<dbReference type="HAMAP" id="MF_00902">
    <property type="entry name" value="TatC"/>
    <property type="match status" value="1"/>
</dbReference>
<evidence type="ECO:0000313" key="9">
    <source>
        <dbReference type="EMBL" id="MCF4006658.1"/>
    </source>
</evidence>
<comment type="similarity">
    <text evidence="7">Belongs to the TatC family.</text>
</comment>
<keyword evidence="6 7" id="KW-0472">Membrane</keyword>
<keyword evidence="5 7" id="KW-0811">Translocation</keyword>
<evidence type="ECO:0000256" key="1">
    <source>
        <dbReference type="ARBA" id="ARBA00004141"/>
    </source>
</evidence>
<dbReference type="InterPro" id="IPR002033">
    <property type="entry name" value="TatC"/>
</dbReference>
<organism evidence="9 10">
    <name type="scientific">Corynebacterium uropygiale</name>
    <dbReference type="NCBI Taxonomy" id="1775911"/>
    <lineage>
        <taxon>Bacteria</taxon>
        <taxon>Bacillati</taxon>
        <taxon>Actinomycetota</taxon>
        <taxon>Actinomycetes</taxon>
        <taxon>Mycobacteriales</taxon>
        <taxon>Corynebacteriaceae</taxon>
        <taxon>Corynebacterium</taxon>
    </lineage>
</organism>
<proteinExistence type="inferred from homology"/>
<keyword evidence="4 7" id="KW-1133">Transmembrane helix</keyword>
<dbReference type="GO" id="GO:0065002">
    <property type="term" value="P:intracellular protein transmembrane transport"/>
    <property type="evidence" value="ECO:0007669"/>
    <property type="project" value="TreeGrafter"/>
</dbReference>
<evidence type="ECO:0000313" key="10">
    <source>
        <dbReference type="Proteomes" id="UP001139336"/>
    </source>
</evidence>
<dbReference type="PRINTS" id="PR01840">
    <property type="entry name" value="TATCFAMILY"/>
</dbReference>
<dbReference type="NCBIfam" id="TIGR00945">
    <property type="entry name" value="tatC"/>
    <property type="match status" value="1"/>
</dbReference>
<keyword evidence="3 7" id="KW-0653">Protein transport</keyword>
<comment type="subcellular location">
    <subcellularLocation>
        <location evidence="7">Cell membrane</location>
        <topology evidence="7">Multi-pass membrane protein</topology>
    </subcellularLocation>
    <subcellularLocation>
        <location evidence="1">Membrane</location>
        <topology evidence="1">Multi-pass membrane protein</topology>
    </subcellularLocation>
</comment>
<evidence type="ECO:0000256" key="4">
    <source>
        <dbReference type="ARBA" id="ARBA00022989"/>
    </source>
</evidence>
<dbReference type="GO" id="GO:0009977">
    <property type="term" value="F:proton motive force dependent protein transmembrane transporter activity"/>
    <property type="evidence" value="ECO:0007669"/>
    <property type="project" value="TreeGrafter"/>
</dbReference>
<reference evidence="9" key="1">
    <citation type="submission" date="2022-01" db="EMBL/GenBank/DDBJ databases">
        <title>Corynebacterium sp. nov isolated from isolated from the feces of the greater white-fronted geese (Anser albifrons) at Poyang Lake, PR China.</title>
        <authorList>
            <person name="Liu Q."/>
        </authorList>
    </citation>
    <scope>NUCLEOTIDE SEQUENCE</scope>
    <source>
        <strain evidence="9">JCM 32435</strain>
    </source>
</reference>
<gene>
    <name evidence="7 9" type="primary">tatC</name>
    <name evidence="9" type="ORF">L1O03_05625</name>
</gene>
<evidence type="ECO:0000256" key="2">
    <source>
        <dbReference type="ARBA" id="ARBA00022692"/>
    </source>
</evidence>
<dbReference type="PANTHER" id="PTHR30371:SF0">
    <property type="entry name" value="SEC-INDEPENDENT PROTEIN TRANSLOCASE PROTEIN TATC, CHLOROPLASTIC-RELATED"/>
    <property type="match status" value="1"/>
</dbReference>
<dbReference type="GO" id="GO:0033281">
    <property type="term" value="C:TAT protein transport complex"/>
    <property type="evidence" value="ECO:0007669"/>
    <property type="project" value="UniProtKB-UniRule"/>
</dbReference>
<evidence type="ECO:0000256" key="8">
    <source>
        <dbReference type="SAM" id="MobiDB-lite"/>
    </source>
</evidence>